<sequence>MVVGLEDELRVSSKYKTHRLRWFGHQLLQPSLVIHIQSKLQLQLLYLIMKVFVALISVVALWSFSAALPAEEKFQSREIVDEVDPRIFELEYELTPLKSLKKREAEQASDLEAFNLDTEEPLKRTKRNAFFGSGINNNKKSYRLRRFRYQVGSYGQFPHH</sequence>
<keyword evidence="1" id="KW-0812">Transmembrane</keyword>
<dbReference type="Proteomes" id="UP000318571">
    <property type="component" value="Chromosome 2"/>
</dbReference>
<evidence type="ECO:0000256" key="1">
    <source>
        <dbReference type="SAM" id="Phobius"/>
    </source>
</evidence>
<name>A0A553PDW1_TIGCA</name>
<comment type="caution">
    <text evidence="2">The sequence shown here is derived from an EMBL/GenBank/DDBJ whole genome shotgun (WGS) entry which is preliminary data.</text>
</comment>
<keyword evidence="1" id="KW-1133">Transmembrane helix</keyword>
<accession>A0A553PDW1</accession>
<organism evidence="2 3">
    <name type="scientific">Tigriopus californicus</name>
    <name type="common">Marine copepod</name>
    <dbReference type="NCBI Taxonomy" id="6832"/>
    <lineage>
        <taxon>Eukaryota</taxon>
        <taxon>Metazoa</taxon>
        <taxon>Ecdysozoa</taxon>
        <taxon>Arthropoda</taxon>
        <taxon>Crustacea</taxon>
        <taxon>Multicrustacea</taxon>
        <taxon>Hexanauplia</taxon>
        <taxon>Copepoda</taxon>
        <taxon>Harpacticoida</taxon>
        <taxon>Harpacticidae</taxon>
        <taxon>Tigriopus</taxon>
    </lineage>
</organism>
<keyword evidence="1" id="KW-0472">Membrane</keyword>
<dbReference type="AlphaFoldDB" id="A0A553PDW1"/>
<keyword evidence="3" id="KW-1185">Reference proteome</keyword>
<proteinExistence type="predicted"/>
<dbReference type="EMBL" id="VCGU01000005">
    <property type="protein sequence ID" value="TRY75867.1"/>
    <property type="molecule type" value="Genomic_DNA"/>
</dbReference>
<protein>
    <submittedName>
        <fullName evidence="2">Uncharacterized protein</fullName>
    </submittedName>
</protein>
<evidence type="ECO:0000313" key="2">
    <source>
        <dbReference type="EMBL" id="TRY75867.1"/>
    </source>
</evidence>
<gene>
    <name evidence="2" type="ORF">TCAL_09362</name>
</gene>
<feature type="transmembrane region" description="Helical" evidence="1">
    <location>
        <begin position="44"/>
        <end position="64"/>
    </location>
</feature>
<reference evidence="2 3" key="1">
    <citation type="journal article" date="2018" name="Nat. Ecol. Evol.">
        <title>Genomic signatures of mitonuclear coevolution across populations of Tigriopus californicus.</title>
        <authorList>
            <person name="Barreto F.S."/>
            <person name="Watson E.T."/>
            <person name="Lima T.G."/>
            <person name="Willett C.S."/>
            <person name="Edmands S."/>
            <person name="Li W."/>
            <person name="Burton R.S."/>
        </authorList>
    </citation>
    <scope>NUCLEOTIDE SEQUENCE [LARGE SCALE GENOMIC DNA]</scope>
    <source>
        <strain evidence="2 3">San Diego</strain>
    </source>
</reference>
<evidence type="ECO:0000313" key="3">
    <source>
        <dbReference type="Proteomes" id="UP000318571"/>
    </source>
</evidence>